<protein>
    <submittedName>
        <fullName evidence="1">DUF1107 family protein</fullName>
    </submittedName>
</protein>
<dbReference type="Gene3D" id="3.30.1910.10">
    <property type="entry name" value="so0334 like domain"/>
    <property type="match status" value="1"/>
</dbReference>
<dbReference type="AlphaFoldDB" id="A0A5J6WZY9"/>
<accession>A0A5J6WZY9</accession>
<dbReference type="Proteomes" id="UP000594034">
    <property type="component" value="Chromosome"/>
</dbReference>
<evidence type="ECO:0000313" key="1">
    <source>
        <dbReference type="EMBL" id="QFI55313.1"/>
    </source>
</evidence>
<dbReference type="KEGG" id="asim:FE240_11840"/>
<organism evidence="1 2">
    <name type="scientific">Aeromonas simiae</name>
    <dbReference type="NCBI Taxonomy" id="218936"/>
    <lineage>
        <taxon>Bacteria</taxon>
        <taxon>Pseudomonadati</taxon>
        <taxon>Pseudomonadota</taxon>
        <taxon>Gammaproteobacteria</taxon>
        <taxon>Aeromonadales</taxon>
        <taxon>Aeromonadaceae</taxon>
        <taxon>Aeromonas</taxon>
    </lineage>
</organism>
<gene>
    <name evidence="1" type="ORF">FE240_11840</name>
</gene>
<reference evidence="1 2" key="1">
    <citation type="submission" date="2019-05" db="EMBL/GenBank/DDBJ databases">
        <title>OXA-830, a novel chromosomally encoded expanded-spectrum class D beta-lactamase in Aeromonas simiae.</title>
        <authorList>
            <person name="Zhou W."/>
            <person name="Chen Q."/>
        </authorList>
    </citation>
    <scope>NUCLEOTIDE SEQUENCE [LARGE SCALE GENOMIC DNA]</scope>
    <source>
        <strain evidence="1 2">A6</strain>
    </source>
</reference>
<proteinExistence type="predicted"/>
<sequence length="71" mass="8182">MKVFKRFSPIQIARYVKSFHKGAFAVESVGEFEFEAGMIRVDRLPQHQKRALAGKVNTLLRSLRPELPSYC</sequence>
<dbReference type="RefSeq" id="WP_193001158.1">
    <property type="nucleotide sequence ID" value="NZ_CP040449.1"/>
</dbReference>
<name>A0A5J6WZY9_9GAMM</name>
<dbReference type="Pfam" id="PF06526">
    <property type="entry name" value="DUF1107"/>
    <property type="match status" value="1"/>
</dbReference>
<dbReference type="EMBL" id="CP040449">
    <property type="protein sequence ID" value="QFI55313.1"/>
    <property type="molecule type" value="Genomic_DNA"/>
</dbReference>
<evidence type="ECO:0000313" key="2">
    <source>
        <dbReference type="Proteomes" id="UP000594034"/>
    </source>
</evidence>
<keyword evidence="2" id="KW-1185">Reference proteome</keyword>
<dbReference type="InterPro" id="IPR009491">
    <property type="entry name" value="DUF1107"/>
</dbReference>